<accession>A0ABT4LH41</accession>
<name>A0ABT4LH41_9PROT</name>
<dbReference type="Proteomes" id="UP001069802">
    <property type="component" value="Unassembled WGS sequence"/>
</dbReference>
<reference evidence="1" key="1">
    <citation type="submission" date="2022-12" db="EMBL/GenBank/DDBJ databases">
        <title>Bacterial isolates from different developmental stages of Nematostella vectensis.</title>
        <authorList>
            <person name="Fraune S."/>
        </authorList>
    </citation>
    <scope>NUCLEOTIDE SEQUENCE</scope>
    <source>
        <strain evidence="1">G21630-S1</strain>
    </source>
</reference>
<keyword evidence="2" id="KW-1185">Reference proteome</keyword>
<evidence type="ECO:0000313" key="2">
    <source>
        <dbReference type="Proteomes" id="UP001069802"/>
    </source>
</evidence>
<sequence length="112" mass="13164">MTSVYYLDKKHTKPFSVTFDRKELGMLLSIYSQRVARGEWRDYAIDLLDDCAVFSIFRHAHETPLFAIIKAKGHKNRYDEFTVFNGQKRLTKSRNLPEALSVFDKQSHNLNH</sequence>
<dbReference type="EMBL" id="JAPWGY010000002">
    <property type="protein sequence ID" value="MCZ4280418.1"/>
    <property type="molecule type" value="Genomic_DNA"/>
</dbReference>
<protein>
    <submittedName>
        <fullName evidence="1">DUF2794 domain-containing protein</fullName>
    </submittedName>
</protein>
<organism evidence="1 2">
    <name type="scientific">Kiloniella laminariae</name>
    <dbReference type="NCBI Taxonomy" id="454162"/>
    <lineage>
        <taxon>Bacteria</taxon>
        <taxon>Pseudomonadati</taxon>
        <taxon>Pseudomonadota</taxon>
        <taxon>Alphaproteobacteria</taxon>
        <taxon>Rhodospirillales</taxon>
        <taxon>Kiloniellaceae</taxon>
        <taxon>Kiloniella</taxon>
    </lineage>
</organism>
<dbReference type="InterPro" id="IPR021252">
    <property type="entry name" value="DUF2794"/>
</dbReference>
<dbReference type="RefSeq" id="WP_269422620.1">
    <property type="nucleotide sequence ID" value="NZ_JAPWGY010000002.1"/>
</dbReference>
<dbReference type="Pfam" id="PF10984">
    <property type="entry name" value="DUF2794"/>
    <property type="match status" value="1"/>
</dbReference>
<proteinExistence type="predicted"/>
<comment type="caution">
    <text evidence="1">The sequence shown here is derived from an EMBL/GenBank/DDBJ whole genome shotgun (WGS) entry which is preliminary data.</text>
</comment>
<gene>
    <name evidence="1" type="ORF">O4H49_06495</name>
</gene>
<evidence type="ECO:0000313" key="1">
    <source>
        <dbReference type="EMBL" id="MCZ4280418.1"/>
    </source>
</evidence>